<dbReference type="KEGG" id="fmr:Fuma_01772"/>
<proteinExistence type="predicted"/>
<gene>
    <name evidence="1" type="ORF">Fuma_01772</name>
</gene>
<dbReference type="AlphaFoldDB" id="A0A1P8WDP2"/>
<name>A0A1P8WDP2_9PLAN</name>
<dbReference type="EMBL" id="CP017641">
    <property type="protein sequence ID" value="APZ92164.1"/>
    <property type="molecule type" value="Genomic_DNA"/>
</dbReference>
<sequence length="97" mass="10973">MTEYEKIEHQRECLKVAQHLEKSEFKLDSVITELCKIEGIQSAMKEVDEALTAANTGEIGHQLTLRAVWALRMLIGMKFGELRLQELREGEAGGDVE</sequence>
<keyword evidence="2" id="KW-1185">Reference proteome</keyword>
<protein>
    <submittedName>
        <fullName evidence="1">Uncharacterized protein</fullName>
    </submittedName>
</protein>
<evidence type="ECO:0000313" key="1">
    <source>
        <dbReference type="EMBL" id="APZ92164.1"/>
    </source>
</evidence>
<organism evidence="1 2">
    <name type="scientific">Fuerstiella marisgermanici</name>
    <dbReference type="NCBI Taxonomy" id="1891926"/>
    <lineage>
        <taxon>Bacteria</taxon>
        <taxon>Pseudomonadati</taxon>
        <taxon>Planctomycetota</taxon>
        <taxon>Planctomycetia</taxon>
        <taxon>Planctomycetales</taxon>
        <taxon>Planctomycetaceae</taxon>
        <taxon>Fuerstiella</taxon>
    </lineage>
</organism>
<accession>A0A1P8WDP2</accession>
<dbReference type="Proteomes" id="UP000187735">
    <property type="component" value="Chromosome"/>
</dbReference>
<reference evidence="1 2" key="1">
    <citation type="journal article" date="2016" name="Front. Microbiol.">
        <title>Fuerstia marisgermanicae gen. nov., sp. nov., an Unusual Member of the Phylum Planctomycetes from the German Wadden Sea.</title>
        <authorList>
            <person name="Kohn T."/>
            <person name="Heuer A."/>
            <person name="Jogler M."/>
            <person name="Vollmers J."/>
            <person name="Boedeker C."/>
            <person name="Bunk B."/>
            <person name="Rast P."/>
            <person name="Borchert D."/>
            <person name="Glockner I."/>
            <person name="Freese H.M."/>
            <person name="Klenk H.P."/>
            <person name="Overmann J."/>
            <person name="Kaster A.K."/>
            <person name="Rohde M."/>
            <person name="Wiegand S."/>
            <person name="Jogler C."/>
        </authorList>
    </citation>
    <scope>NUCLEOTIDE SEQUENCE [LARGE SCALE GENOMIC DNA]</scope>
    <source>
        <strain evidence="1 2">NH11</strain>
    </source>
</reference>
<dbReference type="STRING" id="1891926.Fuma_01772"/>
<dbReference type="RefSeq" id="WP_077023823.1">
    <property type="nucleotide sequence ID" value="NZ_CP017641.1"/>
</dbReference>
<evidence type="ECO:0000313" key="2">
    <source>
        <dbReference type="Proteomes" id="UP000187735"/>
    </source>
</evidence>